<sequence>MTAGVELALAVGAVAAAAVVQGGTGAGFGLISAPLLALIDRSFVPGPVLALTVVICGVGAWREREALVVRDLRGAAVASVPGMVVGVWALSALDATPIALVTGVVIGAAVIAAWCGVRIPATPAALSCAGGLSGFLGTLIAAPGPPVSLVYRPPAAPRLRANLSAYFAVTSVVALALLAATGRFGRADAVHAAVLLPAGLAGAAIGGRLGSRLTGRTVGQAVLGVAFASAVVVTAKAVAA</sequence>
<protein>
    <recommendedName>
        <fullName evidence="8">Probable membrane transporter protein</fullName>
    </recommendedName>
</protein>
<feature type="transmembrane region" description="Helical" evidence="8">
    <location>
        <begin position="189"/>
        <end position="209"/>
    </location>
</feature>
<keyword evidence="7 8" id="KW-0472">Membrane</keyword>
<dbReference type="Pfam" id="PF01925">
    <property type="entry name" value="TauE"/>
    <property type="match status" value="1"/>
</dbReference>
<evidence type="ECO:0000256" key="6">
    <source>
        <dbReference type="ARBA" id="ARBA00022989"/>
    </source>
</evidence>
<dbReference type="InterPro" id="IPR002781">
    <property type="entry name" value="TM_pro_TauE-like"/>
</dbReference>
<evidence type="ECO:0000313" key="9">
    <source>
        <dbReference type="EMBL" id="MEU8138764.1"/>
    </source>
</evidence>
<accession>A0ABV3DSN1</accession>
<keyword evidence="5 8" id="KW-0812">Transmembrane</keyword>
<feature type="transmembrane region" description="Helical" evidence="8">
    <location>
        <begin position="163"/>
        <end position="182"/>
    </location>
</feature>
<evidence type="ECO:0000256" key="5">
    <source>
        <dbReference type="ARBA" id="ARBA00022692"/>
    </source>
</evidence>
<evidence type="ECO:0000256" key="1">
    <source>
        <dbReference type="ARBA" id="ARBA00004651"/>
    </source>
</evidence>
<feature type="transmembrane region" description="Helical" evidence="8">
    <location>
        <begin position="97"/>
        <end position="117"/>
    </location>
</feature>
<keyword evidence="6 8" id="KW-1133">Transmembrane helix</keyword>
<dbReference type="PANTHER" id="PTHR30269">
    <property type="entry name" value="TRANSMEMBRANE PROTEIN YFCA"/>
    <property type="match status" value="1"/>
</dbReference>
<evidence type="ECO:0000256" key="7">
    <source>
        <dbReference type="ARBA" id="ARBA00023136"/>
    </source>
</evidence>
<dbReference type="Proteomes" id="UP001551482">
    <property type="component" value="Unassembled WGS sequence"/>
</dbReference>
<evidence type="ECO:0000256" key="2">
    <source>
        <dbReference type="ARBA" id="ARBA00009142"/>
    </source>
</evidence>
<comment type="similarity">
    <text evidence="2 8">Belongs to the 4-toluene sulfonate uptake permease (TSUP) (TC 2.A.102) family.</text>
</comment>
<keyword evidence="4 8" id="KW-1003">Cell membrane</keyword>
<reference evidence="9 10" key="1">
    <citation type="submission" date="2024-06" db="EMBL/GenBank/DDBJ databases">
        <title>The Natural Products Discovery Center: Release of the First 8490 Sequenced Strains for Exploring Actinobacteria Biosynthetic Diversity.</title>
        <authorList>
            <person name="Kalkreuter E."/>
            <person name="Kautsar S.A."/>
            <person name="Yang D."/>
            <person name="Bader C.D."/>
            <person name="Teijaro C.N."/>
            <person name="Fluegel L."/>
            <person name="Davis C.M."/>
            <person name="Simpson J.R."/>
            <person name="Lauterbach L."/>
            <person name="Steele A.D."/>
            <person name="Gui C."/>
            <person name="Meng S."/>
            <person name="Li G."/>
            <person name="Viehrig K."/>
            <person name="Ye F."/>
            <person name="Su P."/>
            <person name="Kiefer A.F."/>
            <person name="Nichols A."/>
            <person name="Cepeda A.J."/>
            <person name="Yan W."/>
            <person name="Fan B."/>
            <person name="Jiang Y."/>
            <person name="Adhikari A."/>
            <person name="Zheng C.-J."/>
            <person name="Schuster L."/>
            <person name="Cowan T.M."/>
            <person name="Smanski M.J."/>
            <person name="Chevrette M.G."/>
            <person name="De Carvalho L.P.S."/>
            <person name="Shen B."/>
        </authorList>
    </citation>
    <scope>NUCLEOTIDE SEQUENCE [LARGE SCALE GENOMIC DNA]</scope>
    <source>
        <strain evidence="9 10">NPDC048946</strain>
    </source>
</reference>
<feature type="transmembrane region" description="Helical" evidence="8">
    <location>
        <begin position="221"/>
        <end position="239"/>
    </location>
</feature>
<evidence type="ECO:0000313" key="10">
    <source>
        <dbReference type="Proteomes" id="UP001551482"/>
    </source>
</evidence>
<dbReference type="PANTHER" id="PTHR30269:SF37">
    <property type="entry name" value="MEMBRANE TRANSPORTER PROTEIN"/>
    <property type="match status" value="1"/>
</dbReference>
<dbReference type="EMBL" id="JBEZFP010000138">
    <property type="protein sequence ID" value="MEU8138764.1"/>
    <property type="molecule type" value="Genomic_DNA"/>
</dbReference>
<evidence type="ECO:0000256" key="8">
    <source>
        <dbReference type="RuleBase" id="RU363041"/>
    </source>
</evidence>
<gene>
    <name evidence="9" type="ORF">AB0C36_35350</name>
</gene>
<comment type="caution">
    <text evidence="9">The sequence shown here is derived from an EMBL/GenBank/DDBJ whole genome shotgun (WGS) entry which is preliminary data.</text>
</comment>
<feature type="transmembrane region" description="Helical" evidence="8">
    <location>
        <begin position="72"/>
        <end position="91"/>
    </location>
</feature>
<feature type="transmembrane region" description="Helical" evidence="8">
    <location>
        <begin position="124"/>
        <end position="143"/>
    </location>
</feature>
<dbReference type="RefSeq" id="WP_358362439.1">
    <property type="nucleotide sequence ID" value="NZ_JBEZFP010000138.1"/>
</dbReference>
<keyword evidence="3" id="KW-0813">Transport</keyword>
<evidence type="ECO:0000256" key="3">
    <source>
        <dbReference type="ARBA" id="ARBA00022448"/>
    </source>
</evidence>
<feature type="transmembrane region" description="Helical" evidence="8">
    <location>
        <begin position="38"/>
        <end position="60"/>
    </location>
</feature>
<comment type="subcellular location">
    <subcellularLocation>
        <location evidence="1 8">Cell membrane</location>
        <topology evidence="1 8">Multi-pass membrane protein</topology>
    </subcellularLocation>
</comment>
<dbReference type="InterPro" id="IPR052017">
    <property type="entry name" value="TSUP"/>
</dbReference>
<organism evidence="9 10">
    <name type="scientific">Streptodolium elevatio</name>
    <dbReference type="NCBI Taxonomy" id="3157996"/>
    <lineage>
        <taxon>Bacteria</taxon>
        <taxon>Bacillati</taxon>
        <taxon>Actinomycetota</taxon>
        <taxon>Actinomycetes</taxon>
        <taxon>Kitasatosporales</taxon>
        <taxon>Streptomycetaceae</taxon>
        <taxon>Streptodolium</taxon>
    </lineage>
</organism>
<name>A0ABV3DSN1_9ACTN</name>
<keyword evidence="10" id="KW-1185">Reference proteome</keyword>
<proteinExistence type="inferred from homology"/>
<evidence type="ECO:0000256" key="4">
    <source>
        <dbReference type="ARBA" id="ARBA00022475"/>
    </source>
</evidence>